<dbReference type="SMART" id="SM00448">
    <property type="entry name" value="REC"/>
    <property type="match status" value="1"/>
</dbReference>
<dbReference type="GO" id="GO:0004386">
    <property type="term" value="F:helicase activity"/>
    <property type="evidence" value="ECO:0007669"/>
    <property type="project" value="UniProtKB-KW"/>
</dbReference>
<feature type="domain" description="Response regulatory" evidence="10">
    <location>
        <begin position="277"/>
        <end position="395"/>
    </location>
</feature>
<evidence type="ECO:0000256" key="2">
    <source>
        <dbReference type="ARBA" id="ARBA00022763"/>
    </source>
</evidence>
<keyword evidence="7" id="KW-0234">DNA repair</keyword>
<keyword evidence="3" id="KW-0378">Hydrolase</keyword>
<dbReference type="GO" id="GO:0000160">
    <property type="term" value="P:phosphorelay signal transduction system"/>
    <property type="evidence" value="ECO:0007669"/>
    <property type="project" value="InterPro"/>
</dbReference>
<evidence type="ECO:0000256" key="3">
    <source>
        <dbReference type="ARBA" id="ARBA00022806"/>
    </source>
</evidence>
<keyword evidence="3" id="KW-0347">Helicase</keyword>
<dbReference type="Gene3D" id="3.90.320.10">
    <property type="match status" value="1"/>
</dbReference>
<dbReference type="InterPro" id="IPR039420">
    <property type="entry name" value="WalR-like"/>
</dbReference>
<keyword evidence="1 8" id="KW-0597">Phosphoprotein</keyword>
<evidence type="ECO:0000256" key="4">
    <source>
        <dbReference type="ARBA" id="ARBA00023015"/>
    </source>
</evidence>
<dbReference type="InterPro" id="IPR000792">
    <property type="entry name" value="Tscrpt_reg_LuxR_C"/>
</dbReference>
<reference evidence="11" key="1">
    <citation type="submission" date="2024-06" db="EMBL/GenBank/DDBJ databases">
        <authorList>
            <consortium name="consrtm"/>
            <person name="Uemura M."/>
            <person name="Terahara T."/>
        </authorList>
    </citation>
    <scope>NUCLEOTIDE SEQUENCE</scope>
    <source>
        <strain evidence="11">KM77-8</strain>
    </source>
</reference>
<dbReference type="EMBL" id="AP035768">
    <property type="protein sequence ID" value="BFO20115.1"/>
    <property type="molecule type" value="Genomic_DNA"/>
</dbReference>
<dbReference type="GO" id="GO:0006281">
    <property type="term" value="P:DNA repair"/>
    <property type="evidence" value="ECO:0007669"/>
    <property type="project" value="UniProtKB-KW"/>
</dbReference>
<dbReference type="SUPFAM" id="SSF52980">
    <property type="entry name" value="Restriction endonuclease-like"/>
    <property type="match status" value="1"/>
</dbReference>
<dbReference type="InterPro" id="IPR058245">
    <property type="entry name" value="NreC/VraR/RcsB-like_REC"/>
</dbReference>
<dbReference type="PANTHER" id="PTHR43214">
    <property type="entry name" value="TWO-COMPONENT RESPONSE REGULATOR"/>
    <property type="match status" value="1"/>
</dbReference>
<evidence type="ECO:0000256" key="6">
    <source>
        <dbReference type="ARBA" id="ARBA00023163"/>
    </source>
</evidence>
<dbReference type="GO" id="GO:0006355">
    <property type="term" value="P:regulation of DNA-templated transcription"/>
    <property type="evidence" value="ECO:0007669"/>
    <property type="project" value="InterPro"/>
</dbReference>
<dbReference type="InterPro" id="IPR001789">
    <property type="entry name" value="Sig_transdc_resp-reg_receiver"/>
</dbReference>
<sequence>MQCPLLYRFRVIDKLPEKPSEAATRGTLVHAVLERLFDAPAADRTAPRAKSLIPGQWDRLRESRPEVVELFADDPDGERLARWLAEAERLVERWFSLEDPSRLEPAERELFVETELESGLRLRGIIDRVDVAPTGEVRIVDYKTGKAPRPEYAEGALFQMKFYALVVWRLKKVVPRRLQLVYLGSGDVVTYDPVLADLERVERKLLVLWDAIRLATETGDWRPRPTKLCGWCDHRAHCPEFGALPAVSAAGEGARVRRGPGGQNGRGLAKETHVAIRVLLVDDQPLLRTGFRMILEAEQDLAVVGEAGDGLQALDQVRALQPDVVLMDIRMPRMDGVEATRQITGPERDGPAKVLVLTTFDLDEYVVEALRAGASGFLLKDAPANELVQAIRVVAAGEAMLAPSITRRLLDKYATHLPSGDEPVPDTLHTLTEREVEVLKLVARGLSNAEIAADLFVSETTVKTHVGHVLNKLGLRDRVQAAVYAYESGLVRPGAQ</sequence>
<dbReference type="InterPro" id="IPR038726">
    <property type="entry name" value="PDDEXK_AddAB-type"/>
</dbReference>
<keyword evidence="2" id="KW-0227">DNA damage</keyword>
<evidence type="ECO:0000256" key="8">
    <source>
        <dbReference type="PROSITE-ProRule" id="PRU00169"/>
    </source>
</evidence>
<dbReference type="CDD" id="cd06170">
    <property type="entry name" value="LuxR_C_like"/>
    <property type="match status" value="1"/>
</dbReference>
<feature type="domain" description="HTH luxR-type" evidence="9">
    <location>
        <begin position="424"/>
        <end position="489"/>
    </location>
</feature>
<keyword evidence="3" id="KW-0067">ATP-binding</keyword>
<evidence type="ECO:0000256" key="5">
    <source>
        <dbReference type="ARBA" id="ARBA00023125"/>
    </source>
</evidence>
<evidence type="ECO:0000313" key="11">
    <source>
        <dbReference type="EMBL" id="BFO20115.1"/>
    </source>
</evidence>
<keyword evidence="3" id="KW-0547">Nucleotide-binding</keyword>
<dbReference type="PROSITE" id="PS50110">
    <property type="entry name" value="RESPONSE_REGULATORY"/>
    <property type="match status" value="1"/>
</dbReference>
<dbReference type="PROSITE" id="PS00622">
    <property type="entry name" value="HTH_LUXR_1"/>
    <property type="match status" value="1"/>
</dbReference>
<feature type="modified residue" description="4-aspartylphosphate" evidence="8">
    <location>
        <position position="328"/>
    </location>
</feature>
<dbReference type="AlphaFoldDB" id="A0AAT9HST7"/>
<evidence type="ECO:0000259" key="9">
    <source>
        <dbReference type="PROSITE" id="PS50043"/>
    </source>
</evidence>
<dbReference type="PRINTS" id="PR00038">
    <property type="entry name" value="HTHLUXR"/>
</dbReference>
<dbReference type="InterPro" id="IPR016032">
    <property type="entry name" value="Sig_transdc_resp-reg_C-effctor"/>
</dbReference>
<dbReference type="PANTHER" id="PTHR43214:SF24">
    <property type="entry name" value="TRANSCRIPTIONAL REGULATORY PROTEIN NARL-RELATED"/>
    <property type="match status" value="1"/>
</dbReference>
<dbReference type="GO" id="GO:0003677">
    <property type="term" value="F:DNA binding"/>
    <property type="evidence" value="ECO:0007669"/>
    <property type="project" value="UniProtKB-KW"/>
</dbReference>
<reference evidence="11" key="2">
    <citation type="submission" date="2024-07" db="EMBL/GenBank/DDBJ databases">
        <title>Streptomyces haneummycinica sp. nov., a new antibiotic-producing actinobacterium isolated from marine sediment.</title>
        <authorList>
            <person name="Uemura M."/>
            <person name="Hamada M."/>
            <person name="Hirano S."/>
            <person name="Kobayashi K."/>
            <person name="Ohshiro T."/>
            <person name="Kobayashi T."/>
            <person name="Terahara T."/>
        </authorList>
    </citation>
    <scope>NUCLEOTIDE SEQUENCE</scope>
    <source>
        <strain evidence="11">KM77-8</strain>
    </source>
</reference>
<accession>A0AAT9HST7</accession>
<evidence type="ECO:0000256" key="7">
    <source>
        <dbReference type="ARBA" id="ARBA00023204"/>
    </source>
</evidence>
<dbReference type="Pfam" id="PF00196">
    <property type="entry name" value="GerE"/>
    <property type="match status" value="1"/>
</dbReference>
<keyword evidence="4" id="KW-0805">Transcription regulation</keyword>
<name>A0AAT9HST7_9ACTN</name>
<evidence type="ECO:0008006" key="12">
    <source>
        <dbReference type="Google" id="ProtNLM"/>
    </source>
</evidence>
<dbReference type="InterPro" id="IPR011604">
    <property type="entry name" value="PDDEXK-like_dom_sf"/>
</dbReference>
<protein>
    <recommendedName>
        <fullName evidence="12">DNA-binding response regulator</fullName>
    </recommendedName>
</protein>
<gene>
    <name evidence="11" type="ORF">SHKM778_65030</name>
</gene>
<dbReference type="Pfam" id="PF00072">
    <property type="entry name" value="Response_reg"/>
    <property type="match status" value="1"/>
</dbReference>
<evidence type="ECO:0000259" key="10">
    <source>
        <dbReference type="PROSITE" id="PS50110"/>
    </source>
</evidence>
<dbReference type="SUPFAM" id="SSF52172">
    <property type="entry name" value="CheY-like"/>
    <property type="match status" value="1"/>
</dbReference>
<dbReference type="SUPFAM" id="SSF46894">
    <property type="entry name" value="C-terminal effector domain of the bipartite response regulators"/>
    <property type="match status" value="1"/>
</dbReference>
<organism evidence="11">
    <name type="scientific">Streptomyces haneummycinicus</name>
    <dbReference type="NCBI Taxonomy" id="3074435"/>
    <lineage>
        <taxon>Bacteria</taxon>
        <taxon>Bacillati</taxon>
        <taxon>Actinomycetota</taxon>
        <taxon>Actinomycetes</taxon>
        <taxon>Kitasatosporales</taxon>
        <taxon>Streptomycetaceae</taxon>
        <taxon>Streptomyces</taxon>
    </lineage>
</organism>
<keyword evidence="6" id="KW-0804">Transcription</keyword>
<dbReference type="InterPro" id="IPR011006">
    <property type="entry name" value="CheY-like_superfamily"/>
</dbReference>
<dbReference type="SMART" id="SM00421">
    <property type="entry name" value="HTH_LUXR"/>
    <property type="match status" value="1"/>
</dbReference>
<proteinExistence type="predicted"/>
<dbReference type="Pfam" id="PF12705">
    <property type="entry name" value="PDDEXK_1"/>
    <property type="match status" value="1"/>
</dbReference>
<dbReference type="Gene3D" id="3.40.50.2300">
    <property type="match status" value="1"/>
</dbReference>
<dbReference type="InterPro" id="IPR011335">
    <property type="entry name" value="Restrct_endonuc-II-like"/>
</dbReference>
<dbReference type="CDD" id="cd17535">
    <property type="entry name" value="REC_NarL-like"/>
    <property type="match status" value="1"/>
</dbReference>
<dbReference type="PROSITE" id="PS50043">
    <property type="entry name" value="HTH_LUXR_2"/>
    <property type="match status" value="1"/>
</dbReference>
<evidence type="ECO:0000256" key="1">
    <source>
        <dbReference type="ARBA" id="ARBA00022553"/>
    </source>
</evidence>
<keyword evidence="5" id="KW-0238">DNA-binding</keyword>